<sequence>MFSKTSRTSPTLHEFTKLQFQYGAPVRRRLHDGTFIEFIAITDDNGRFCDLGCHRRRTFSKKMARSIRQPIEDGTRFWSESSAHSASQGNLLSPGAGGVPNINLIFGLLISPDLRSTIRRTKLISGRSGVSPISGVRMGCMNVASSDGTEFEDSIEGLVFIDLTKHVDIPVRYIVQWKQRVYVRGVFEESGWITASIEHEQSFKVQGMIPNVQYRFLVTAVGPDGRLGSAVMSDWAEALSLGLILRPPAQPLDITQRYDSENGVCALLSWTPTPELPSPSPNIAFESTNKRFASFDSCHYRLTSKNVTHQHSHNFVMVCFVYQSLLSLVQF</sequence>
<evidence type="ECO:0000313" key="1">
    <source>
        <dbReference type="EMBL" id="VDK50782.1"/>
    </source>
</evidence>
<proteinExistence type="predicted"/>
<reference evidence="1 2" key="2">
    <citation type="submission" date="2018-11" db="EMBL/GenBank/DDBJ databases">
        <authorList>
            <consortium name="Pathogen Informatics"/>
        </authorList>
    </citation>
    <scope>NUCLEOTIDE SEQUENCE [LARGE SCALE GENOMIC DNA]</scope>
</reference>
<protein>
    <submittedName>
        <fullName evidence="3">Fibronectin type-III domain-containing protein</fullName>
    </submittedName>
</protein>
<evidence type="ECO:0000313" key="2">
    <source>
        <dbReference type="Proteomes" id="UP000267096"/>
    </source>
</evidence>
<keyword evidence="2" id="KW-1185">Reference proteome</keyword>
<evidence type="ECO:0000313" key="3">
    <source>
        <dbReference type="WBParaSite" id="ASIM_0001444201-mRNA-1"/>
    </source>
</evidence>
<gene>
    <name evidence="1" type="ORF">ASIM_LOCUS13869</name>
</gene>
<dbReference type="EMBL" id="UYRR01031529">
    <property type="protein sequence ID" value="VDK50782.1"/>
    <property type="molecule type" value="Genomic_DNA"/>
</dbReference>
<dbReference type="OrthoDB" id="5783913at2759"/>
<accession>A0A0M3K0U1</accession>
<dbReference type="AlphaFoldDB" id="A0A0M3K0U1"/>
<dbReference type="WBParaSite" id="ASIM_0001444201-mRNA-1">
    <property type="protein sequence ID" value="ASIM_0001444201-mRNA-1"/>
    <property type="gene ID" value="ASIM_0001444201"/>
</dbReference>
<dbReference type="InterPro" id="IPR036116">
    <property type="entry name" value="FN3_sf"/>
</dbReference>
<dbReference type="InterPro" id="IPR003961">
    <property type="entry name" value="FN3_dom"/>
</dbReference>
<dbReference type="CDD" id="cd00063">
    <property type="entry name" value="FN3"/>
    <property type="match status" value="1"/>
</dbReference>
<name>A0A0M3K0U1_ANISI</name>
<dbReference type="Proteomes" id="UP000267096">
    <property type="component" value="Unassembled WGS sequence"/>
</dbReference>
<dbReference type="SUPFAM" id="SSF49265">
    <property type="entry name" value="Fibronectin type III"/>
    <property type="match status" value="1"/>
</dbReference>
<reference evidence="3" key="1">
    <citation type="submission" date="2017-02" db="UniProtKB">
        <authorList>
            <consortium name="WormBaseParasite"/>
        </authorList>
    </citation>
    <scope>IDENTIFICATION</scope>
</reference>
<organism evidence="3">
    <name type="scientific">Anisakis simplex</name>
    <name type="common">Herring worm</name>
    <dbReference type="NCBI Taxonomy" id="6269"/>
    <lineage>
        <taxon>Eukaryota</taxon>
        <taxon>Metazoa</taxon>
        <taxon>Ecdysozoa</taxon>
        <taxon>Nematoda</taxon>
        <taxon>Chromadorea</taxon>
        <taxon>Rhabditida</taxon>
        <taxon>Spirurina</taxon>
        <taxon>Ascaridomorpha</taxon>
        <taxon>Ascaridoidea</taxon>
        <taxon>Anisakidae</taxon>
        <taxon>Anisakis</taxon>
        <taxon>Anisakis simplex complex</taxon>
    </lineage>
</organism>